<dbReference type="EMBL" id="RCNU01000002">
    <property type="protein sequence ID" value="RWQ98794.1"/>
    <property type="molecule type" value="Genomic_DNA"/>
</dbReference>
<feature type="compositionally biased region" description="Basic and acidic residues" evidence="1">
    <location>
        <begin position="792"/>
        <end position="807"/>
    </location>
</feature>
<sequence length="1094" mass="119606">MVFLRLTVKILPREQIQPALSLFRSLLPERKDDSDRNGNGGGNGKPASFLLVLEHPDEVTLGGLAGMIQAKWKKLRPDAEPLEIKKLVDDAHDSEDLDPDMTVADVFVDNGKARSDGLDQRGTVRVIQKPAPYAPTRFSSVVQDWDAAAQHYERMKEEEAKNKPKVPKFETIEEETTPVSSRFSQGPYSSNGSRRQSDVPVRSVERDEPLLTPPRWGRESPALAPPSQEQEQADEVAATPQARRMESKELGESPTPVRQLAPELAPDPFARPEIPEVETRFQLPGLRPESAHEIETASAFEQQKPETNLKAATTYATAQDDVDMTDVEPESPREKQRVASPVVVIDNPVLQTIVEKKPQGAATRKRKKSSEQLPPQKGPRLQLTSSPSETRSKSKEPRMTQDCIELTDASSPVRRREKAPSFSGPQRRPSLTDHSVKPGLGLGITKSPPRKQPVAETNDRLPNRDPVSTTPLFPSSVARRLSFGQQADVTPSKAQSPGVEHIKRSAMRKDSPLERSQERRSVSFAEEADIVTTPAAPAPRSVPRSTPRTGSKADQSTPRSTPLSSSQTMVFPANVPRERLEQYINEAAEKTKKEEAIRAEKSAEYERKIKAAEESGNHEHVRLLRDVFFTWKEVVELEKSNKRDERSRLNRLRAKLRNKEKLLLEKEEPMTLSAKRSEPKADPGDRLSSRASSKSKSATKSKSPVAKETSAAALPEQPKVTQATNANGLPHSSLDSDDINLPTVPKIRSTEETKLTSKAPKQTSTVAKRQITKADISPEDTSESEDDEDEPENKSASEEKDSYHEADSESAVAEPAVASEDNTSAAKEQHGDEDDEDEGPEMAKAEMLERVRSPARSRSGSVPAWTGSPLKSPSHAIERRAGEVHENPTAEPIEKAEEPSKASPPKAASEKESSASESTSSSESESESEDESDDDTIPPGKNSAPPPSTAPARLNGTGILPNGHSPALPPSAQSSLGSFTSSQPDSAGKRIRASLKGMLAEQKSLQAERAKNSKQRVFSNQNNRPARKDIFSPSGSSESESDSDSGDDTGSSDEDRGDILPTGSATKIRKVIKRAKIFYQGALTTLNGGSQKKN</sequence>
<feature type="compositionally biased region" description="Basic and acidic residues" evidence="1">
    <location>
        <begin position="390"/>
        <end position="399"/>
    </location>
</feature>
<feature type="compositionally biased region" description="Basic and acidic residues" evidence="1">
    <location>
        <begin position="876"/>
        <end position="900"/>
    </location>
</feature>
<feature type="compositionally biased region" description="Acidic residues" evidence="1">
    <location>
        <begin position="831"/>
        <end position="840"/>
    </location>
</feature>
<feature type="compositionally biased region" description="Polar residues" evidence="1">
    <location>
        <begin position="177"/>
        <end position="194"/>
    </location>
</feature>
<feature type="compositionally biased region" description="Polar residues" evidence="1">
    <location>
        <begin position="552"/>
        <end position="569"/>
    </location>
</feature>
<feature type="compositionally biased region" description="Basic and acidic residues" evidence="1">
    <location>
        <begin position="657"/>
        <end position="688"/>
    </location>
</feature>
<evidence type="ECO:0000259" key="2">
    <source>
        <dbReference type="Pfam" id="PF10407"/>
    </source>
</evidence>
<dbReference type="Pfam" id="PF10407">
    <property type="entry name" value="Cytokin_check_N"/>
    <property type="match status" value="1"/>
</dbReference>
<feature type="compositionally biased region" description="Acidic residues" evidence="1">
    <location>
        <begin position="924"/>
        <end position="936"/>
    </location>
</feature>
<evidence type="ECO:0000256" key="1">
    <source>
        <dbReference type="SAM" id="MobiDB-lite"/>
    </source>
</evidence>
<feature type="region of interest" description="Disordered" evidence="1">
    <location>
        <begin position="638"/>
        <end position="1066"/>
    </location>
</feature>
<accession>A0A443I3X5</accession>
<feature type="compositionally biased region" description="Polar residues" evidence="1">
    <location>
        <begin position="1015"/>
        <end position="1024"/>
    </location>
</feature>
<proteinExistence type="predicted"/>
<dbReference type="VEuPathDB" id="FungiDB:C8Q69DRAFT_442936"/>
<feature type="compositionally biased region" description="Low complexity" evidence="1">
    <location>
        <begin position="689"/>
        <end position="707"/>
    </location>
</feature>
<gene>
    <name evidence="3" type="ORF">C8Q69DRAFT_442936</name>
</gene>
<feature type="domain" description="Nucleolar protein Dnt1-like N-terminal" evidence="2">
    <location>
        <begin position="58"/>
        <end position="111"/>
    </location>
</feature>
<dbReference type="GeneID" id="39598158"/>
<feature type="compositionally biased region" description="Basic and acidic residues" evidence="1">
    <location>
        <begin position="841"/>
        <end position="852"/>
    </location>
</feature>
<evidence type="ECO:0000313" key="4">
    <source>
        <dbReference type="Proteomes" id="UP000283841"/>
    </source>
</evidence>
<feature type="compositionally biased region" description="Acidic residues" evidence="1">
    <location>
        <begin position="777"/>
        <end position="791"/>
    </location>
</feature>
<dbReference type="Proteomes" id="UP000283841">
    <property type="component" value="Unassembled WGS sequence"/>
</dbReference>
<feature type="compositionally biased region" description="Low complexity" evidence="1">
    <location>
        <begin position="809"/>
        <end position="821"/>
    </location>
</feature>
<dbReference type="AlphaFoldDB" id="A0A443I3X5"/>
<feature type="compositionally biased region" description="Basic and acidic residues" evidence="1">
    <location>
        <begin position="638"/>
        <end position="648"/>
    </location>
</feature>
<feature type="compositionally biased region" description="Acidic residues" evidence="1">
    <location>
        <begin position="320"/>
        <end position="329"/>
    </location>
</feature>
<dbReference type="RefSeq" id="XP_028488439.1">
    <property type="nucleotide sequence ID" value="XM_028628881.1"/>
</dbReference>
<feature type="compositionally biased region" description="Basic and acidic residues" evidence="1">
    <location>
        <begin position="500"/>
        <end position="521"/>
    </location>
</feature>
<protein>
    <recommendedName>
        <fullName evidence="2">Nucleolar protein Dnt1-like N-terminal domain-containing protein</fullName>
    </recommendedName>
</protein>
<feature type="compositionally biased region" description="Low complexity" evidence="1">
    <location>
        <begin position="531"/>
        <end position="549"/>
    </location>
</feature>
<dbReference type="STRING" id="264951.A0A443I3X5"/>
<feature type="compositionally biased region" description="Acidic residues" evidence="1">
    <location>
        <begin position="1039"/>
        <end position="1052"/>
    </location>
</feature>
<reference evidence="3 4" key="1">
    <citation type="journal article" date="2018" name="Front. Microbiol.">
        <title>Genomic and genetic insights into a cosmopolitan fungus, Paecilomyces variotii (Eurotiales).</title>
        <authorList>
            <person name="Urquhart A.S."/>
            <person name="Mondo S.J."/>
            <person name="Makela M.R."/>
            <person name="Hane J.K."/>
            <person name="Wiebenga A."/>
            <person name="He G."/>
            <person name="Mihaltcheva S."/>
            <person name="Pangilinan J."/>
            <person name="Lipzen A."/>
            <person name="Barry K."/>
            <person name="de Vries R.P."/>
            <person name="Grigoriev I.V."/>
            <person name="Idnurm A."/>
        </authorList>
    </citation>
    <scope>NUCLEOTIDE SEQUENCE [LARGE SCALE GENOMIC DNA]</scope>
    <source>
        <strain evidence="3 4">CBS 101075</strain>
    </source>
</reference>
<name>A0A443I3X5_BYSSP</name>
<feature type="region of interest" description="Disordered" evidence="1">
    <location>
        <begin position="294"/>
        <end position="577"/>
    </location>
</feature>
<organism evidence="3 4">
    <name type="scientific">Byssochlamys spectabilis</name>
    <name type="common">Paecilomyces variotii</name>
    <dbReference type="NCBI Taxonomy" id="264951"/>
    <lineage>
        <taxon>Eukaryota</taxon>
        <taxon>Fungi</taxon>
        <taxon>Dikarya</taxon>
        <taxon>Ascomycota</taxon>
        <taxon>Pezizomycotina</taxon>
        <taxon>Eurotiomycetes</taxon>
        <taxon>Eurotiomycetidae</taxon>
        <taxon>Eurotiales</taxon>
        <taxon>Thermoascaceae</taxon>
        <taxon>Paecilomyces</taxon>
    </lineage>
</organism>
<feature type="compositionally biased region" description="Basic and acidic residues" evidence="1">
    <location>
        <begin position="153"/>
        <end position="171"/>
    </location>
</feature>
<dbReference type="InterPro" id="IPR018844">
    <property type="entry name" value="Dnt1-like_N"/>
</dbReference>
<feature type="region of interest" description="Disordered" evidence="1">
    <location>
        <begin position="153"/>
        <end position="275"/>
    </location>
</feature>
<keyword evidence="4" id="KW-1185">Reference proteome</keyword>
<feature type="compositionally biased region" description="Polar residues" evidence="1">
    <location>
        <begin position="483"/>
        <end position="495"/>
    </location>
</feature>
<evidence type="ECO:0000313" key="3">
    <source>
        <dbReference type="EMBL" id="RWQ98794.1"/>
    </source>
</evidence>
<comment type="caution">
    <text evidence="3">The sequence shown here is derived from an EMBL/GenBank/DDBJ whole genome shotgun (WGS) entry which is preliminary data.</text>
</comment>